<evidence type="ECO:0000256" key="9">
    <source>
        <dbReference type="ARBA" id="ARBA00022806"/>
    </source>
</evidence>
<feature type="region of interest" description="Disordered" evidence="15">
    <location>
        <begin position="644"/>
        <end position="668"/>
    </location>
</feature>
<dbReference type="AlphaFoldDB" id="A0A292PM79"/>
<organism evidence="19 20">
    <name type="scientific">Tuber aestivum</name>
    <name type="common">summer truffle</name>
    <dbReference type="NCBI Taxonomy" id="59557"/>
    <lineage>
        <taxon>Eukaryota</taxon>
        <taxon>Fungi</taxon>
        <taxon>Dikarya</taxon>
        <taxon>Ascomycota</taxon>
        <taxon>Pezizomycotina</taxon>
        <taxon>Pezizomycetes</taxon>
        <taxon>Pezizales</taxon>
        <taxon>Tuberaceae</taxon>
        <taxon>Tuber</taxon>
    </lineage>
</organism>
<dbReference type="InterPro" id="IPR027417">
    <property type="entry name" value="P-loop_NTPase"/>
</dbReference>
<evidence type="ECO:0000259" key="16">
    <source>
        <dbReference type="PROSITE" id="PS51192"/>
    </source>
</evidence>
<evidence type="ECO:0000256" key="14">
    <source>
        <dbReference type="PROSITE-ProRule" id="PRU00552"/>
    </source>
</evidence>
<dbReference type="InterPro" id="IPR000629">
    <property type="entry name" value="RNA-helicase_DEAD-box_CS"/>
</dbReference>
<evidence type="ECO:0000256" key="5">
    <source>
        <dbReference type="ARBA" id="ARBA00022517"/>
    </source>
</evidence>
<comment type="function">
    <text evidence="1">ATP-binding RNA helicase involved in the biogenesis of 60S ribosomal subunits and is required for the normal formation of 25S and 5.8S rRNAs.</text>
</comment>
<evidence type="ECO:0000256" key="1">
    <source>
        <dbReference type="ARBA" id="ARBA00003706"/>
    </source>
</evidence>
<evidence type="ECO:0000256" key="2">
    <source>
        <dbReference type="ARBA" id="ARBA00004604"/>
    </source>
</evidence>
<comment type="catalytic activity">
    <reaction evidence="13">
        <text>ATP + H2O = ADP + phosphate + H(+)</text>
        <dbReference type="Rhea" id="RHEA:13065"/>
        <dbReference type="ChEBI" id="CHEBI:15377"/>
        <dbReference type="ChEBI" id="CHEBI:15378"/>
        <dbReference type="ChEBI" id="CHEBI:30616"/>
        <dbReference type="ChEBI" id="CHEBI:43474"/>
        <dbReference type="ChEBI" id="CHEBI:456216"/>
        <dbReference type="EC" id="3.6.4.13"/>
    </reaction>
</comment>
<keyword evidence="8" id="KW-0378">Hydrolase</keyword>
<comment type="similarity">
    <text evidence="3">Belongs to the DEAD box helicase family. DDX54/DBP10 subfamily.</text>
</comment>
<keyword evidence="12" id="KW-0539">Nucleus</keyword>
<keyword evidence="5" id="KW-0690">Ribosome biogenesis</keyword>
<feature type="domain" description="Helicase C-terminal" evidence="17">
    <location>
        <begin position="366"/>
        <end position="511"/>
    </location>
</feature>
<dbReference type="SMART" id="SM00487">
    <property type="entry name" value="DEXDc"/>
    <property type="match status" value="1"/>
</dbReference>
<dbReference type="Pfam" id="PF00270">
    <property type="entry name" value="DEAD"/>
    <property type="match status" value="1"/>
</dbReference>
<dbReference type="GO" id="GO:0006364">
    <property type="term" value="P:rRNA processing"/>
    <property type="evidence" value="ECO:0007669"/>
    <property type="project" value="UniProtKB-KW"/>
</dbReference>
<dbReference type="Proteomes" id="UP001412239">
    <property type="component" value="Unassembled WGS sequence"/>
</dbReference>
<keyword evidence="6" id="KW-0698">rRNA processing</keyword>
<accession>A0A292PM79</accession>
<dbReference type="CDD" id="cd18787">
    <property type="entry name" value="SF2_C_DEAD"/>
    <property type="match status" value="1"/>
</dbReference>
<dbReference type="SMART" id="SM00490">
    <property type="entry name" value="HELICc"/>
    <property type="match status" value="1"/>
</dbReference>
<dbReference type="Gene3D" id="3.40.50.300">
    <property type="entry name" value="P-loop containing nucleotide triphosphate hydrolases"/>
    <property type="match status" value="2"/>
</dbReference>
<feature type="short sequence motif" description="Q motif" evidence="14">
    <location>
        <begin position="91"/>
        <end position="119"/>
    </location>
</feature>
<feature type="compositionally biased region" description="Basic residues" evidence="15">
    <location>
        <begin position="359"/>
        <end position="368"/>
    </location>
</feature>
<dbReference type="InterPro" id="IPR012541">
    <property type="entry name" value="DBP10_C"/>
</dbReference>
<dbReference type="InterPro" id="IPR014014">
    <property type="entry name" value="RNA_helicase_DEAD_Q_motif"/>
</dbReference>
<evidence type="ECO:0000259" key="17">
    <source>
        <dbReference type="PROSITE" id="PS51194"/>
    </source>
</evidence>
<name>A0A292PM79_9PEZI</name>
<dbReference type="FunFam" id="3.40.50.300:FF:000865">
    <property type="entry name" value="ATP-dependent RNA helicase DDX54"/>
    <property type="match status" value="1"/>
</dbReference>
<evidence type="ECO:0000256" key="7">
    <source>
        <dbReference type="ARBA" id="ARBA00022741"/>
    </source>
</evidence>
<dbReference type="Pfam" id="PF08147">
    <property type="entry name" value="DBP10CT"/>
    <property type="match status" value="1"/>
</dbReference>
<dbReference type="EMBL" id="LN891121">
    <property type="protein sequence ID" value="CUS08606.1"/>
    <property type="molecule type" value="Genomic_DNA"/>
</dbReference>
<evidence type="ECO:0000256" key="6">
    <source>
        <dbReference type="ARBA" id="ARBA00022552"/>
    </source>
</evidence>
<evidence type="ECO:0000259" key="18">
    <source>
        <dbReference type="PROSITE" id="PS51195"/>
    </source>
</evidence>
<dbReference type="InterPro" id="IPR014001">
    <property type="entry name" value="Helicase_ATP-bd"/>
</dbReference>
<keyword evidence="11" id="KW-0694">RNA-binding</keyword>
<dbReference type="PROSITE" id="PS00039">
    <property type="entry name" value="DEAD_ATP_HELICASE"/>
    <property type="match status" value="1"/>
</dbReference>
<evidence type="ECO:0000256" key="12">
    <source>
        <dbReference type="ARBA" id="ARBA00023242"/>
    </source>
</evidence>
<dbReference type="GO" id="GO:0005829">
    <property type="term" value="C:cytosol"/>
    <property type="evidence" value="ECO:0007669"/>
    <property type="project" value="TreeGrafter"/>
</dbReference>
<dbReference type="PROSITE" id="PS51195">
    <property type="entry name" value="Q_MOTIF"/>
    <property type="match status" value="1"/>
</dbReference>
<dbReference type="GO" id="GO:0003724">
    <property type="term" value="F:RNA helicase activity"/>
    <property type="evidence" value="ECO:0007669"/>
    <property type="project" value="UniProtKB-EC"/>
</dbReference>
<dbReference type="Pfam" id="PF00271">
    <property type="entry name" value="Helicase_C"/>
    <property type="match status" value="1"/>
</dbReference>
<gene>
    <name evidence="19" type="ORF">GSTUAT00007251001</name>
</gene>
<feature type="domain" description="DEAD-box RNA helicase Q" evidence="18">
    <location>
        <begin position="91"/>
        <end position="119"/>
    </location>
</feature>
<dbReference type="InterPro" id="IPR011545">
    <property type="entry name" value="DEAD/DEAH_box_helicase_dom"/>
</dbReference>
<keyword evidence="9" id="KW-0347">Helicase</keyword>
<evidence type="ECO:0000256" key="3">
    <source>
        <dbReference type="ARBA" id="ARBA00010379"/>
    </source>
</evidence>
<proteinExistence type="inferred from homology"/>
<reference evidence="19" key="1">
    <citation type="submission" date="2015-10" db="EMBL/GenBank/DDBJ databases">
        <authorList>
            <person name="Regsiter A."/>
            <person name="william w."/>
        </authorList>
    </citation>
    <scope>NUCLEOTIDE SEQUENCE</scope>
    <source>
        <strain evidence="19">Montdore</strain>
    </source>
</reference>
<dbReference type="InterPro" id="IPR001650">
    <property type="entry name" value="Helicase_C-like"/>
</dbReference>
<dbReference type="InterPro" id="IPR033517">
    <property type="entry name" value="DDX54/DBP10_DEAD-box_helicase"/>
</dbReference>
<evidence type="ECO:0000256" key="13">
    <source>
        <dbReference type="ARBA" id="ARBA00047984"/>
    </source>
</evidence>
<evidence type="ECO:0000256" key="10">
    <source>
        <dbReference type="ARBA" id="ARBA00022840"/>
    </source>
</evidence>
<evidence type="ECO:0000313" key="19">
    <source>
        <dbReference type="EMBL" id="CUS08606.1"/>
    </source>
</evidence>
<sequence>MAMRYRAPSPTGSEFEFDISNALADADFLGSDGENPTTAASKSANNPLDINDILEASDDSDGDQAFIAAQQAASNRKGGSTIKGKSVKKGGGFQSMGLNMTLLRAITKKGFSVPTPIQRKAIPLVLDGVDVVGMARTGSGKTAAFVIPMIERLKTHSVKVGMRALVLSPSRELALQTMKVVKEFGRGTDLKVVLLVGGDSLEEQFGYMAGNPDIVIATPGRFMHLKVEMELDLRSVQYVVFDEADRLFEMGFSAQLTEILHSLPPNRQTLLFSATLPKSLVEFAKAGLQEPNLIRLDADSKISQDLECAFFTVKNSEKEGALLHLLQDVIQIPKGAPPKDEYTAADASDEGDNGGGGSHKGKKRKRTHQFHETASTHSTIIFAATKHHVEYLAQLITQAGFPVSYVYGTLDQVARRNQVARFRTGETSILVVTDVAARGIDIPLLSNVINYDFPPQPKVFVHRVGRTARAGRRGWAYSFVRAEDAPYLLDLQLFLGKKLVLSKGGSVEDFDFASDIIVGGLIRDSVERCIEWINVLLSKDSELASLRSVSAKGEKLYQRTKTAASAESAKRAREIVAQKGWSTTNPLFADDANDAEAERAKMLARVANFRPSETIFEIGQRGLNKSEAASVMKTRRAKIKIDPSKRRGGANLSGDEDTIGPTAEGGDRDIEGIEANMDSASDADLDSTFTKPANRRAKRKATMSSFTDTEHYMSYSPSISLAEDRGYSISSSFAEAARNATMDLTNDDSGGKGFAEAHKAKGMRWDKKSKKYVRRANDEDGSKGAKMIIGESGQKIAASFKSGRFAAWKSAHKVGKLPRVGGMEDKSRFSGPGCGGRMGGRFGGRMFHKGVQAPKAADKARDDYHVRKRRFEEAKEKGLVKGAVRSEIKTKEQIRKEVKLKNRRRDKSNRPSKR</sequence>
<dbReference type="PROSITE" id="PS51192">
    <property type="entry name" value="HELICASE_ATP_BIND_1"/>
    <property type="match status" value="1"/>
</dbReference>
<dbReference type="SMART" id="SM01123">
    <property type="entry name" value="DBP10CT"/>
    <property type="match status" value="1"/>
</dbReference>
<evidence type="ECO:0000313" key="20">
    <source>
        <dbReference type="Proteomes" id="UP001412239"/>
    </source>
</evidence>
<dbReference type="GO" id="GO:0005730">
    <property type="term" value="C:nucleolus"/>
    <property type="evidence" value="ECO:0007669"/>
    <property type="project" value="UniProtKB-SubCell"/>
</dbReference>
<keyword evidence="7" id="KW-0547">Nucleotide-binding</keyword>
<feature type="region of interest" description="Disordered" evidence="15">
    <location>
        <begin position="337"/>
        <end position="372"/>
    </location>
</feature>
<dbReference type="GO" id="GO:0003723">
    <property type="term" value="F:RNA binding"/>
    <property type="evidence" value="ECO:0007669"/>
    <property type="project" value="UniProtKB-KW"/>
</dbReference>
<evidence type="ECO:0000256" key="4">
    <source>
        <dbReference type="ARBA" id="ARBA00012552"/>
    </source>
</evidence>
<dbReference type="GO" id="GO:0005524">
    <property type="term" value="F:ATP binding"/>
    <property type="evidence" value="ECO:0007669"/>
    <property type="project" value="UniProtKB-KW"/>
</dbReference>
<protein>
    <recommendedName>
        <fullName evidence="4">RNA helicase</fullName>
        <ecNumber evidence="4">3.6.4.13</ecNumber>
    </recommendedName>
</protein>
<dbReference type="SUPFAM" id="SSF52540">
    <property type="entry name" value="P-loop containing nucleoside triphosphate hydrolases"/>
    <property type="match status" value="2"/>
</dbReference>
<dbReference type="EC" id="3.6.4.13" evidence="4"/>
<dbReference type="PANTHER" id="PTHR47959">
    <property type="entry name" value="ATP-DEPENDENT RNA HELICASE RHLE-RELATED"/>
    <property type="match status" value="1"/>
</dbReference>
<feature type="compositionally biased region" description="Basic residues" evidence="15">
    <location>
        <begin position="901"/>
        <end position="914"/>
    </location>
</feature>
<dbReference type="CDD" id="cd17959">
    <property type="entry name" value="DEADc_DDX54"/>
    <property type="match status" value="1"/>
</dbReference>
<evidence type="ECO:0000256" key="8">
    <source>
        <dbReference type="ARBA" id="ARBA00022801"/>
    </source>
</evidence>
<evidence type="ECO:0000256" key="15">
    <source>
        <dbReference type="SAM" id="MobiDB-lite"/>
    </source>
</evidence>
<feature type="domain" description="Helicase ATP-binding" evidence="16">
    <location>
        <begin position="122"/>
        <end position="294"/>
    </location>
</feature>
<dbReference type="PANTHER" id="PTHR47959:SF8">
    <property type="entry name" value="RNA HELICASE"/>
    <property type="match status" value="1"/>
</dbReference>
<dbReference type="InterPro" id="IPR050079">
    <property type="entry name" value="DEAD_box_RNA_helicase"/>
</dbReference>
<keyword evidence="10" id="KW-0067">ATP-binding</keyword>
<dbReference type="GO" id="GO:0016887">
    <property type="term" value="F:ATP hydrolysis activity"/>
    <property type="evidence" value="ECO:0007669"/>
    <property type="project" value="RHEA"/>
</dbReference>
<evidence type="ECO:0000256" key="11">
    <source>
        <dbReference type="ARBA" id="ARBA00022884"/>
    </source>
</evidence>
<dbReference type="PROSITE" id="PS51194">
    <property type="entry name" value="HELICASE_CTER"/>
    <property type="match status" value="1"/>
</dbReference>
<feature type="region of interest" description="Disordered" evidence="15">
    <location>
        <begin position="894"/>
        <end position="914"/>
    </location>
</feature>
<keyword evidence="20" id="KW-1185">Reference proteome</keyword>
<comment type="subcellular location">
    <subcellularLocation>
        <location evidence="2">Nucleus</location>
        <location evidence="2">Nucleolus</location>
    </subcellularLocation>
</comment>